<evidence type="ECO:0000313" key="1">
    <source>
        <dbReference type="EMBL" id="VDL65280.1"/>
    </source>
</evidence>
<dbReference type="SUPFAM" id="SSF47769">
    <property type="entry name" value="SAM/Pointed domain"/>
    <property type="match status" value="1"/>
</dbReference>
<sequence length="132" mass="15245">MHEPFVEWTAEQVVDNLRGIIDQSEKITMLEADINGRLLMEFPSEIFLVRMVGLRPRSAIRLLIRFRKHLNIKVLKIRRNGRTVREVQALPRPKNQAGLFGAGDVSESEWRARRESIRTYLNSILGINEGPP</sequence>
<proteinExistence type="predicted"/>
<evidence type="ECO:0000313" key="3">
    <source>
        <dbReference type="WBParaSite" id="NBR_0000169201-mRNA-1"/>
    </source>
</evidence>
<gene>
    <name evidence="1" type="ORF">NBR_LOCUS1693</name>
</gene>
<reference evidence="1 2" key="2">
    <citation type="submission" date="2018-11" db="EMBL/GenBank/DDBJ databases">
        <authorList>
            <consortium name="Pathogen Informatics"/>
        </authorList>
    </citation>
    <scope>NUCLEOTIDE SEQUENCE [LARGE SCALE GENOMIC DNA]</scope>
</reference>
<dbReference type="AlphaFoldDB" id="A0A0N4XGP0"/>
<dbReference type="Proteomes" id="UP000271162">
    <property type="component" value="Unassembled WGS sequence"/>
</dbReference>
<keyword evidence="2" id="KW-1185">Reference proteome</keyword>
<reference evidence="3" key="1">
    <citation type="submission" date="2017-02" db="UniProtKB">
        <authorList>
            <consortium name="WormBaseParasite"/>
        </authorList>
    </citation>
    <scope>IDENTIFICATION</scope>
</reference>
<protein>
    <submittedName>
        <fullName evidence="3">Single-stranded DNA-binding protein</fullName>
    </submittedName>
</protein>
<dbReference type="InterPro" id="IPR013761">
    <property type="entry name" value="SAM/pointed_sf"/>
</dbReference>
<dbReference type="WBParaSite" id="NBR_0000169201-mRNA-1">
    <property type="protein sequence ID" value="NBR_0000169201-mRNA-1"/>
    <property type="gene ID" value="NBR_0000169201"/>
</dbReference>
<accession>A0A0N4XGP0</accession>
<organism evidence="3">
    <name type="scientific">Nippostrongylus brasiliensis</name>
    <name type="common">Rat hookworm</name>
    <dbReference type="NCBI Taxonomy" id="27835"/>
    <lineage>
        <taxon>Eukaryota</taxon>
        <taxon>Metazoa</taxon>
        <taxon>Ecdysozoa</taxon>
        <taxon>Nematoda</taxon>
        <taxon>Chromadorea</taxon>
        <taxon>Rhabditida</taxon>
        <taxon>Rhabditina</taxon>
        <taxon>Rhabditomorpha</taxon>
        <taxon>Strongyloidea</taxon>
        <taxon>Heligmosomidae</taxon>
        <taxon>Nippostrongylus</taxon>
    </lineage>
</organism>
<evidence type="ECO:0000313" key="2">
    <source>
        <dbReference type="Proteomes" id="UP000271162"/>
    </source>
</evidence>
<dbReference type="EMBL" id="UYSL01001476">
    <property type="protein sequence ID" value="VDL65280.1"/>
    <property type="molecule type" value="Genomic_DNA"/>
</dbReference>
<name>A0A0N4XGP0_NIPBR</name>